<name>A0ABS6TER1_9ENTE</name>
<reference evidence="1 2" key="1">
    <citation type="submission" date="2021-06" db="EMBL/GenBank/DDBJ databases">
        <title>Enterococcus alishanensis sp. nov., a novel lactic acid bacterium isolated from fresh coffee beans.</title>
        <authorList>
            <person name="Chen Y.-S."/>
        </authorList>
    </citation>
    <scope>NUCLEOTIDE SEQUENCE [LARGE SCALE GENOMIC DNA]</scope>
    <source>
        <strain evidence="1 2">ALS3</strain>
    </source>
</reference>
<gene>
    <name evidence="1" type="ORF">KUA55_11930</name>
</gene>
<dbReference type="InterPro" id="IPR009303">
    <property type="entry name" value="DUF960"/>
</dbReference>
<protein>
    <submittedName>
        <fullName evidence="1">DUF960 domain-containing protein</fullName>
    </submittedName>
</protein>
<dbReference type="Proteomes" id="UP000774130">
    <property type="component" value="Unassembled WGS sequence"/>
</dbReference>
<dbReference type="RefSeq" id="WP_218326556.1">
    <property type="nucleotide sequence ID" value="NZ_JAHUZB010000004.1"/>
</dbReference>
<sequence length="108" mass="12188">MFETFDSNRSRYASVGVVSSLPGELIDSIWYIIDLDIKGVIPLNNMLSFGVINNNGHVTMHFSQDDDSVEMGVDLPFMYSTEFPSEVYAYDDGTRQTILLPSEIRQRG</sequence>
<evidence type="ECO:0000313" key="2">
    <source>
        <dbReference type="Proteomes" id="UP000774130"/>
    </source>
</evidence>
<organism evidence="1 2">
    <name type="scientific">Enterococcus alishanensis</name>
    <dbReference type="NCBI Taxonomy" id="1303817"/>
    <lineage>
        <taxon>Bacteria</taxon>
        <taxon>Bacillati</taxon>
        <taxon>Bacillota</taxon>
        <taxon>Bacilli</taxon>
        <taxon>Lactobacillales</taxon>
        <taxon>Enterococcaceae</taxon>
        <taxon>Enterococcus</taxon>
    </lineage>
</organism>
<dbReference type="Pfam" id="PF06124">
    <property type="entry name" value="DUF960"/>
    <property type="match status" value="1"/>
</dbReference>
<accession>A0ABS6TER1</accession>
<comment type="caution">
    <text evidence="1">The sequence shown here is derived from an EMBL/GenBank/DDBJ whole genome shotgun (WGS) entry which is preliminary data.</text>
</comment>
<keyword evidence="2" id="KW-1185">Reference proteome</keyword>
<evidence type="ECO:0000313" key="1">
    <source>
        <dbReference type="EMBL" id="MBV7391391.1"/>
    </source>
</evidence>
<proteinExistence type="predicted"/>
<dbReference type="EMBL" id="JAHUZB010000004">
    <property type="protein sequence ID" value="MBV7391391.1"/>
    <property type="molecule type" value="Genomic_DNA"/>
</dbReference>